<evidence type="ECO:0000313" key="5">
    <source>
        <dbReference type="EMBL" id="EAY18607.1"/>
    </source>
</evidence>
<dbReference type="EMBL" id="DS113217">
    <property type="protein sequence ID" value="EAY18607.1"/>
    <property type="molecule type" value="Genomic_DNA"/>
</dbReference>
<keyword evidence="2 3" id="KW-0040">ANK repeat</keyword>
<dbReference type="VEuPathDB" id="TrichDB:TVAGG3_1013190"/>
<feature type="region of interest" description="Disordered" evidence="4">
    <location>
        <begin position="784"/>
        <end position="812"/>
    </location>
</feature>
<dbReference type="Proteomes" id="UP000001542">
    <property type="component" value="Unassembled WGS sequence"/>
</dbReference>
<dbReference type="PROSITE" id="PS50088">
    <property type="entry name" value="ANK_REPEAT"/>
    <property type="match status" value="1"/>
</dbReference>
<evidence type="ECO:0000313" key="6">
    <source>
        <dbReference type="Proteomes" id="UP000001542"/>
    </source>
</evidence>
<feature type="compositionally biased region" description="Basic and acidic residues" evidence="4">
    <location>
        <begin position="792"/>
        <end position="802"/>
    </location>
</feature>
<dbReference type="RefSeq" id="XP_001579593.1">
    <property type="nucleotide sequence ID" value="XM_001579543.1"/>
</dbReference>
<reference evidence="5" key="1">
    <citation type="submission" date="2006-10" db="EMBL/GenBank/DDBJ databases">
        <authorList>
            <person name="Amadeo P."/>
            <person name="Zhao Q."/>
            <person name="Wortman J."/>
            <person name="Fraser-Liggett C."/>
            <person name="Carlton J."/>
        </authorList>
    </citation>
    <scope>NUCLEOTIDE SEQUENCE</scope>
    <source>
        <strain evidence="5">G3</strain>
    </source>
</reference>
<organism evidence="5 6">
    <name type="scientific">Trichomonas vaginalis (strain ATCC PRA-98 / G3)</name>
    <dbReference type="NCBI Taxonomy" id="412133"/>
    <lineage>
        <taxon>Eukaryota</taxon>
        <taxon>Metamonada</taxon>
        <taxon>Parabasalia</taxon>
        <taxon>Trichomonadida</taxon>
        <taxon>Trichomonadidae</taxon>
        <taxon>Trichomonas</taxon>
    </lineage>
</organism>
<evidence type="ECO:0000256" key="3">
    <source>
        <dbReference type="PROSITE-ProRule" id="PRU00023"/>
    </source>
</evidence>
<dbReference type="VEuPathDB" id="TrichDB:TVAG_462930"/>
<dbReference type="SMR" id="A2DM04"/>
<dbReference type="KEGG" id="tva:5464120"/>
<gene>
    <name evidence="5" type="ORF">TVAG_462930</name>
</gene>
<dbReference type="PANTHER" id="PTHR24198:SF165">
    <property type="entry name" value="ANKYRIN REPEAT-CONTAINING PROTEIN-RELATED"/>
    <property type="match status" value="1"/>
</dbReference>
<dbReference type="InterPro" id="IPR036770">
    <property type="entry name" value="Ankyrin_rpt-contain_sf"/>
</dbReference>
<dbReference type="SMART" id="SM00248">
    <property type="entry name" value="ANK"/>
    <property type="match status" value="9"/>
</dbReference>
<dbReference type="OrthoDB" id="10690247at2759"/>
<keyword evidence="6" id="KW-1185">Reference proteome</keyword>
<dbReference type="InterPro" id="IPR002110">
    <property type="entry name" value="Ankyrin_rpt"/>
</dbReference>
<dbReference type="PANTHER" id="PTHR24198">
    <property type="entry name" value="ANKYRIN REPEAT AND PROTEIN KINASE DOMAIN-CONTAINING PROTEIN"/>
    <property type="match status" value="1"/>
</dbReference>
<dbReference type="PROSITE" id="PS50297">
    <property type="entry name" value="ANK_REP_REGION"/>
    <property type="match status" value="1"/>
</dbReference>
<reference evidence="5" key="2">
    <citation type="journal article" date="2007" name="Science">
        <title>Draft genome sequence of the sexually transmitted pathogen Trichomonas vaginalis.</title>
        <authorList>
            <person name="Carlton J.M."/>
            <person name="Hirt R.P."/>
            <person name="Silva J.C."/>
            <person name="Delcher A.L."/>
            <person name="Schatz M."/>
            <person name="Zhao Q."/>
            <person name="Wortman J.R."/>
            <person name="Bidwell S.L."/>
            <person name="Alsmark U.C.M."/>
            <person name="Besteiro S."/>
            <person name="Sicheritz-Ponten T."/>
            <person name="Noel C.J."/>
            <person name="Dacks J.B."/>
            <person name="Foster P.G."/>
            <person name="Simillion C."/>
            <person name="Van de Peer Y."/>
            <person name="Miranda-Saavedra D."/>
            <person name="Barton G.J."/>
            <person name="Westrop G.D."/>
            <person name="Mueller S."/>
            <person name="Dessi D."/>
            <person name="Fiori P.L."/>
            <person name="Ren Q."/>
            <person name="Paulsen I."/>
            <person name="Zhang H."/>
            <person name="Bastida-Corcuera F.D."/>
            <person name="Simoes-Barbosa A."/>
            <person name="Brown M.T."/>
            <person name="Hayes R.D."/>
            <person name="Mukherjee M."/>
            <person name="Okumura C.Y."/>
            <person name="Schneider R."/>
            <person name="Smith A.J."/>
            <person name="Vanacova S."/>
            <person name="Villalvazo M."/>
            <person name="Haas B.J."/>
            <person name="Pertea M."/>
            <person name="Feldblyum T.V."/>
            <person name="Utterback T.R."/>
            <person name="Shu C.L."/>
            <person name="Osoegawa K."/>
            <person name="de Jong P.J."/>
            <person name="Hrdy I."/>
            <person name="Horvathova L."/>
            <person name="Zubacova Z."/>
            <person name="Dolezal P."/>
            <person name="Malik S.B."/>
            <person name="Logsdon J.M. Jr."/>
            <person name="Henze K."/>
            <person name="Gupta A."/>
            <person name="Wang C.C."/>
            <person name="Dunne R.L."/>
            <person name="Upcroft J.A."/>
            <person name="Upcroft P."/>
            <person name="White O."/>
            <person name="Salzberg S.L."/>
            <person name="Tang P."/>
            <person name="Chiu C.-H."/>
            <person name="Lee Y.-S."/>
            <person name="Embley T.M."/>
            <person name="Coombs G.H."/>
            <person name="Mottram J.C."/>
            <person name="Tachezy J."/>
            <person name="Fraser-Liggett C.M."/>
            <person name="Johnson P.J."/>
        </authorList>
    </citation>
    <scope>NUCLEOTIDE SEQUENCE [LARGE SCALE GENOMIC DNA]</scope>
    <source>
        <strain evidence="5">G3</strain>
    </source>
</reference>
<sequence>MELAIPQISCCEIPSFLRDFEELAAISLCHDDFEQNSEKFRKLLDKINPDGYWSILIEKFYKRIMKRNLSFFNFLNFNSANKTTNSSIRKDVRRSTERDFDFNDDRELSLSEKLAHFIENDDNDSFKAEFEERVPKENNESFNFLVDLTVLKENMELFRYLLMNGLKPTEKACKLAVISGNLDIISILNELEFSFTPYLTTAIKYHHNEIADWIISNSTKINISSLICLKCFNVRAYTFCIMNNIDDSFGYLLKNKLFKIADFAIEKGLKIDQYYEKCLRFDYLKGIEYFIKNHKPSNESIADLVERGKFDIIKYLMNNEEIRNEKNLKIMMTKAMQIQSIDMMKLLLEYSYDFEVNSLLFKAIDYNVSNEIIDLLIYNSYKSVLHEKENNKLMKYAIEKGNSYIVEYLYLNGVPIQTKDRKPPVIYAIEAKSGKLTEFLSIIGYQISNDIEYNGMTLLDYGINSGSDEVMQFLILHGIDILQKSLRYPKPLCSIFKNFSVETINLISDNYEDFEEIDSDGNTPLILALKTINKSKTIEINAEQTITNIVEQCHNINSKNKEGFTALNYAFQSNNFELVNILLENGADPKICPPILVPYTKRYYGSPNYVHESLIVIAIKKGSDILVNKILDRKCDISIKTEIENETPLMLACQYCSPEIVSRMISICSNVDECNNASLTALSYAIKRKSLEIIKTLHDADITKYSASEYVYFDEKESDFNKFIKIYVSDQSRARFTTAIQQIVNVKQFTIKKENNIVDVIEENISKPLQSLIDASQRLIPKETLRRKKKKPSDEMASKERPQGGPIKKVIRRKYYEDSDGDSFVDLF</sequence>
<dbReference type="AlphaFoldDB" id="A2DM04"/>
<proteinExistence type="predicted"/>
<dbReference type="STRING" id="5722.A2DM04"/>
<dbReference type="SUPFAM" id="SSF48403">
    <property type="entry name" value="Ankyrin repeat"/>
    <property type="match status" value="2"/>
</dbReference>
<dbReference type="eggNOG" id="KOG4177">
    <property type="taxonomic scope" value="Eukaryota"/>
</dbReference>
<feature type="repeat" description="ANK" evidence="3">
    <location>
        <begin position="562"/>
        <end position="588"/>
    </location>
</feature>
<accession>A2DM04</accession>
<dbReference type="InParanoid" id="A2DM04"/>
<evidence type="ECO:0000256" key="1">
    <source>
        <dbReference type="ARBA" id="ARBA00022737"/>
    </source>
</evidence>
<name>A2DM04_TRIV3</name>
<evidence type="ECO:0000256" key="2">
    <source>
        <dbReference type="ARBA" id="ARBA00023043"/>
    </source>
</evidence>
<protein>
    <submittedName>
        <fullName evidence="5">Uncharacterized protein</fullName>
    </submittedName>
</protein>
<dbReference type="Gene3D" id="1.25.40.20">
    <property type="entry name" value="Ankyrin repeat-containing domain"/>
    <property type="match status" value="3"/>
</dbReference>
<dbReference type="Pfam" id="PF12796">
    <property type="entry name" value="Ank_2"/>
    <property type="match status" value="3"/>
</dbReference>
<evidence type="ECO:0000256" key="4">
    <source>
        <dbReference type="SAM" id="MobiDB-lite"/>
    </source>
</evidence>
<keyword evidence="1" id="KW-0677">Repeat</keyword>